<dbReference type="EMBL" id="CAKOFQ010006831">
    <property type="protein sequence ID" value="CAH1975015.1"/>
    <property type="molecule type" value="Genomic_DNA"/>
</dbReference>
<keyword evidence="1" id="KW-0732">Signal</keyword>
<accession>A0A9P0KJ48</accession>
<name>A0A9P0KJ48_ACAOB</name>
<feature type="signal peptide" evidence="1">
    <location>
        <begin position="1"/>
        <end position="19"/>
    </location>
</feature>
<proteinExistence type="predicted"/>
<keyword evidence="3" id="KW-1185">Reference proteome</keyword>
<comment type="caution">
    <text evidence="2">The sequence shown here is derived from an EMBL/GenBank/DDBJ whole genome shotgun (WGS) entry which is preliminary data.</text>
</comment>
<evidence type="ECO:0000313" key="3">
    <source>
        <dbReference type="Proteomes" id="UP001152888"/>
    </source>
</evidence>
<gene>
    <name evidence="2" type="ORF">ACAOBT_LOCUS11408</name>
</gene>
<reference evidence="2" key="1">
    <citation type="submission" date="2022-03" db="EMBL/GenBank/DDBJ databases">
        <authorList>
            <person name="Sayadi A."/>
        </authorList>
    </citation>
    <scope>NUCLEOTIDE SEQUENCE</scope>
</reference>
<sequence length="194" mass="21200">METIFKCMVVLLLTKGATSMDPLEELVGALEMGTLDGIERARKALDHLIAFAKSTTDFVNTTTDAGAIQDLIGSLRGGTMQGVMRLISYVIGNLDGNNALTMEENTIAKQGVRLLIDFGLNILAKWLEVQPHYPLFGNSSAIFRDYILRNKNNILTVIDNSCIPLELIGSTVDTLFRLVPAVTIQNLQKNGSTK</sequence>
<dbReference type="Proteomes" id="UP001152888">
    <property type="component" value="Unassembled WGS sequence"/>
</dbReference>
<evidence type="ECO:0000256" key="1">
    <source>
        <dbReference type="SAM" id="SignalP"/>
    </source>
</evidence>
<organism evidence="2 3">
    <name type="scientific">Acanthoscelides obtectus</name>
    <name type="common">Bean weevil</name>
    <name type="synonym">Bruchus obtectus</name>
    <dbReference type="NCBI Taxonomy" id="200917"/>
    <lineage>
        <taxon>Eukaryota</taxon>
        <taxon>Metazoa</taxon>
        <taxon>Ecdysozoa</taxon>
        <taxon>Arthropoda</taxon>
        <taxon>Hexapoda</taxon>
        <taxon>Insecta</taxon>
        <taxon>Pterygota</taxon>
        <taxon>Neoptera</taxon>
        <taxon>Endopterygota</taxon>
        <taxon>Coleoptera</taxon>
        <taxon>Polyphaga</taxon>
        <taxon>Cucujiformia</taxon>
        <taxon>Chrysomeloidea</taxon>
        <taxon>Chrysomelidae</taxon>
        <taxon>Bruchinae</taxon>
        <taxon>Bruchini</taxon>
        <taxon>Acanthoscelides</taxon>
    </lineage>
</organism>
<protein>
    <submittedName>
        <fullName evidence="2">Uncharacterized protein</fullName>
    </submittedName>
</protein>
<evidence type="ECO:0000313" key="2">
    <source>
        <dbReference type="EMBL" id="CAH1975015.1"/>
    </source>
</evidence>
<dbReference type="AlphaFoldDB" id="A0A9P0KJ48"/>
<feature type="chain" id="PRO_5040325068" evidence="1">
    <location>
        <begin position="20"/>
        <end position="194"/>
    </location>
</feature>